<keyword evidence="9 14" id="KW-0067">ATP-binding</keyword>
<evidence type="ECO:0000256" key="10">
    <source>
        <dbReference type="ARBA" id="ARBA00022842"/>
    </source>
</evidence>
<keyword evidence="6 14" id="KW-0660">Purine salvage</keyword>
<protein>
    <recommendedName>
        <fullName evidence="12 14">Adenosine kinase</fullName>
        <shortName evidence="14">AK</shortName>
        <ecNumber evidence="4 14">2.7.1.20</ecNumber>
    </recommendedName>
    <alternativeName>
        <fullName evidence="14">Adenosine 5'-phosphotransferase</fullName>
    </alternativeName>
</protein>
<keyword evidence="8 14" id="KW-0418">Kinase</keyword>
<dbReference type="GO" id="GO:0044209">
    <property type="term" value="P:AMP salvage"/>
    <property type="evidence" value="ECO:0007669"/>
    <property type="project" value="UniProtKB-UniRule"/>
</dbReference>
<evidence type="ECO:0000259" key="15">
    <source>
        <dbReference type="Pfam" id="PF00294"/>
    </source>
</evidence>
<evidence type="ECO:0000256" key="8">
    <source>
        <dbReference type="ARBA" id="ARBA00022777"/>
    </source>
</evidence>
<dbReference type="GO" id="GO:0006144">
    <property type="term" value="P:purine nucleobase metabolic process"/>
    <property type="evidence" value="ECO:0007669"/>
    <property type="project" value="TreeGrafter"/>
</dbReference>
<organism evidence="16">
    <name type="scientific">Paratrypanosoma confusum</name>
    <dbReference type="NCBI Taxonomy" id="1470209"/>
    <lineage>
        <taxon>Eukaryota</taxon>
        <taxon>Discoba</taxon>
        <taxon>Euglenozoa</taxon>
        <taxon>Kinetoplastea</taxon>
        <taxon>Metakinetoplastina</taxon>
        <taxon>Trypanosomatida</taxon>
        <taxon>Trypanosomatidae</taxon>
        <taxon>Paratrypanosoma</taxon>
    </lineage>
</organism>
<dbReference type="EC" id="2.7.1.20" evidence="4 14"/>
<proteinExistence type="inferred from homology"/>
<dbReference type="GO" id="GO:0005524">
    <property type="term" value="F:ATP binding"/>
    <property type="evidence" value="ECO:0007669"/>
    <property type="project" value="UniProtKB-UniRule"/>
</dbReference>
<dbReference type="InterPro" id="IPR001805">
    <property type="entry name" value="Adenokinase"/>
</dbReference>
<dbReference type="Gene3D" id="3.40.1190.20">
    <property type="match status" value="1"/>
</dbReference>
<dbReference type="InterPro" id="IPR029056">
    <property type="entry name" value="Ribokinase-like"/>
</dbReference>
<dbReference type="GO" id="GO:0005634">
    <property type="term" value="C:nucleus"/>
    <property type="evidence" value="ECO:0007669"/>
    <property type="project" value="TreeGrafter"/>
</dbReference>
<evidence type="ECO:0000256" key="6">
    <source>
        <dbReference type="ARBA" id="ARBA00022726"/>
    </source>
</evidence>
<dbReference type="PANTHER" id="PTHR45769:SF3">
    <property type="entry name" value="ADENOSINE KINASE"/>
    <property type="match status" value="1"/>
</dbReference>
<dbReference type="UniPathway" id="UPA00588">
    <property type="reaction ID" value="UER00659"/>
</dbReference>
<dbReference type="AlphaFoldDB" id="U3LN81"/>
<evidence type="ECO:0000256" key="9">
    <source>
        <dbReference type="ARBA" id="ARBA00022840"/>
    </source>
</evidence>
<evidence type="ECO:0000256" key="11">
    <source>
        <dbReference type="ARBA" id="ARBA00051362"/>
    </source>
</evidence>
<feature type="domain" description="Carbohydrate kinase PfkB" evidence="15">
    <location>
        <begin position="90"/>
        <end position="380"/>
    </location>
</feature>
<dbReference type="Gene3D" id="3.30.1110.10">
    <property type="match status" value="1"/>
</dbReference>
<dbReference type="Pfam" id="PF00294">
    <property type="entry name" value="PfkB"/>
    <property type="match status" value="1"/>
</dbReference>
<dbReference type="PANTHER" id="PTHR45769">
    <property type="entry name" value="ADENOSINE KINASE"/>
    <property type="match status" value="1"/>
</dbReference>
<comment type="function">
    <text evidence="14">ATP dependent phosphorylation of adenosine and other related nucleoside analogs to monophosphate derivatives.</text>
</comment>
<dbReference type="CDD" id="cd01168">
    <property type="entry name" value="adenosine_kinase"/>
    <property type="match status" value="1"/>
</dbReference>
<accession>U3LN81</accession>
<dbReference type="EMBL" id="KC534651">
    <property type="protein sequence ID" value="AGG11420.1"/>
    <property type="molecule type" value="Genomic_DNA"/>
</dbReference>
<evidence type="ECO:0000256" key="3">
    <source>
        <dbReference type="ARBA" id="ARBA00010688"/>
    </source>
</evidence>
<dbReference type="GO" id="GO:0005829">
    <property type="term" value="C:cytosol"/>
    <property type="evidence" value="ECO:0007669"/>
    <property type="project" value="TreeGrafter"/>
</dbReference>
<dbReference type="FunFam" id="3.40.1190.20:FF:000076">
    <property type="entry name" value="Adenosine kinase"/>
    <property type="match status" value="1"/>
</dbReference>
<name>U3LN81_9TRYP</name>
<dbReference type="PRINTS" id="PR00989">
    <property type="entry name" value="ADENOKINASE"/>
</dbReference>
<evidence type="ECO:0000256" key="14">
    <source>
        <dbReference type="RuleBase" id="RU368116"/>
    </source>
</evidence>
<dbReference type="GO" id="GO:0006166">
    <property type="term" value="P:purine ribonucleoside salvage"/>
    <property type="evidence" value="ECO:0007669"/>
    <property type="project" value="UniProtKB-KW"/>
</dbReference>
<evidence type="ECO:0000256" key="13">
    <source>
        <dbReference type="PIRSR" id="PIRSR601805-1"/>
    </source>
</evidence>
<dbReference type="SUPFAM" id="SSF53613">
    <property type="entry name" value="Ribokinase-like"/>
    <property type="match status" value="1"/>
</dbReference>
<dbReference type="InterPro" id="IPR011611">
    <property type="entry name" value="PfkB_dom"/>
</dbReference>
<evidence type="ECO:0000313" key="16">
    <source>
        <dbReference type="EMBL" id="AGG11420.1"/>
    </source>
</evidence>
<evidence type="ECO:0000256" key="2">
    <source>
        <dbReference type="ARBA" id="ARBA00004801"/>
    </source>
</evidence>
<evidence type="ECO:0000256" key="7">
    <source>
        <dbReference type="ARBA" id="ARBA00022741"/>
    </source>
</evidence>
<comment type="pathway">
    <text evidence="2 14">Purine metabolism; AMP biosynthesis via salvage pathway; AMP from adenosine: step 1/1.</text>
</comment>
<sequence length="387" mass="41120">MVARSLDSAAQAEAAATATIPTHSHAHVHNAPPSATCDVHLTMSGELQKLYVQCNPLLDISAKVEDEFLAKYKVQRGSASLVSEEQMGIYADLESQPGVVYIPGGSGLNTARVAQWVLRTHKGEFVSYVGCISDDKYGKILKDAAEKDGVQMNVEYTTAAVTGTCGVCVTGKERALIANLAAANCLSAAHFDSPAVVAALASSKLFYLTGFTLTVDVNYVLKVAQNAHAVGGKFMMNLSAPFIIQFFGEQLAKVLPYVDVLFGNYDEAIVLSKTHNWDTEDLVEITRRASHDLPYSGSGERLVVFTNGANPTQFVSKSSSGTVPVPPIALDDIVDLNGAGDAFVGGFLAAYAVGRTIQRCCEAGHYAAGVIIQHDGCTYPESPSFTL</sequence>
<reference evidence="16" key="1">
    <citation type="journal article" date="2013" name="Curr. Biol.">
        <title>Paratrypanosoma is a novel early-branching trypanosomatid.</title>
        <authorList>
            <person name="Flegontov P."/>
            <person name="Votypka J."/>
            <person name="Skalicky T."/>
            <person name="Logacheva M.D."/>
            <person name="Penin A.A."/>
            <person name="Tanifuji G."/>
            <person name="Onodera N.T."/>
            <person name="Kondrashov A.S."/>
            <person name="Volf P."/>
            <person name="Archibald J.M."/>
            <person name="Lukes J."/>
        </authorList>
    </citation>
    <scope>NUCLEOTIDE SEQUENCE</scope>
    <source>
        <strain evidence="16">CUL13</strain>
    </source>
</reference>
<feature type="non-terminal residue" evidence="16">
    <location>
        <position position="387"/>
    </location>
</feature>
<evidence type="ECO:0000256" key="5">
    <source>
        <dbReference type="ARBA" id="ARBA00022679"/>
    </source>
</evidence>
<comment type="similarity">
    <text evidence="3 14">Belongs to the carbohydrate kinase PfkB family.</text>
</comment>
<dbReference type="GO" id="GO:0004001">
    <property type="term" value="F:adenosine kinase activity"/>
    <property type="evidence" value="ECO:0007669"/>
    <property type="project" value="UniProtKB-UniRule"/>
</dbReference>
<comment type="cofactor">
    <cofactor evidence="1 14">
        <name>Mg(2+)</name>
        <dbReference type="ChEBI" id="CHEBI:18420"/>
    </cofactor>
</comment>
<evidence type="ECO:0000256" key="4">
    <source>
        <dbReference type="ARBA" id="ARBA00012119"/>
    </source>
</evidence>
<feature type="active site" description="Proton acceptor" evidence="13">
    <location>
        <position position="341"/>
    </location>
</feature>
<dbReference type="VEuPathDB" id="TriTrypDB:PCON_0026820"/>
<keyword evidence="10 14" id="KW-0460">Magnesium</keyword>
<evidence type="ECO:0000256" key="12">
    <source>
        <dbReference type="ARBA" id="ARBA00068771"/>
    </source>
</evidence>
<keyword evidence="5 14" id="KW-0808">Transferase</keyword>
<comment type="catalytic activity">
    <reaction evidence="11 14">
        <text>adenosine + ATP = AMP + ADP + H(+)</text>
        <dbReference type="Rhea" id="RHEA:20824"/>
        <dbReference type="ChEBI" id="CHEBI:15378"/>
        <dbReference type="ChEBI" id="CHEBI:16335"/>
        <dbReference type="ChEBI" id="CHEBI:30616"/>
        <dbReference type="ChEBI" id="CHEBI:456215"/>
        <dbReference type="ChEBI" id="CHEBI:456216"/>
        <dbReference type="EC" id="2.7.1.20"/>
    </reaction>
</comment>
<evidence type="ECO:0000256" key="1">
    <source>
        <dbReference type="ARBA" id="ARBA00001946"/>
    </source>
</evidence>
<keyword evidence="7 14" id="KW-0547">Nucleotide-binding</keyword>